<dbReference type="Gene3D" id="3.30.70.1900">
    <property type="match status" value="1"/>
</dbReference>
<evidence type="ECO:0000256" key="1">
    <source>
        <dbReference type="ARBA" id="ARBA00022722"/>
    </source>
</evidence>
<accession>A0A2G4F0S6</accession>
<evidence type="ECO:0000259" key="5">
    <source>
        <dbReference type="Pfam" id="PF10040"/>
    </source>
</evidence>
<dbReference type="GO" id="GO:0016788">
    <property type="term" value="F:hydrolase activity, acting on ester bonds"/>
    <property type="evidence" value="ECO:0007669"/>
    <property type="project" value="InterPro"/>
</dbReference>
<keyword evidence="3" id="KW-0378">Hydrolase</keyword>
<dbReference type="InterPro" id="IPR045747">
    <property type="entry name" value="CRISPR-assoc_prot_Cas6_N_sf"/>
</dbReference>
<dbReference type="InterPro" id="IPR019267">
    <property type="entry name" value="CRISPR-assoc_Cas6_C"/>
</dbReference>
<dbReference type="RefSeq" id="WP_096830504.1">
    <property type="nucleotide sequence ID" value="NZ_NXIB02000055.1"/>
</dbReference>
<dbReference type="Pfam" id="PF10040">
    <property type="entry name" value="CRISPR_Cas6"/>
    <property type="match status" value="1"/>
</dbReference>
<dbReference type="Gene3D" id="3.30.70.1890">
    <property type="match status" value="1"/>
</dbReference>
<dbReference type="OrthoDB" id="3469084at2"/>
<feature type="domain" description="CRISPR-associated protein Cas6-like N-terminal" evidence="6">
    <location>
        <begin position="1"/>
        <end position="147"/>
    </location>
</feature>
<dbReference type="AlphaFoldDB" id="A0A2G4F0S6"/>
<keyword evidence="8" id="KW-1185">Reference proteome</keyword>
<evidence type="ECO:0000259" key="6">
    <source>
        <dbReference type="Pfam" id="PF19308"/>
    </source>
</evidence>
<dbReference type="Proteomes" id="UP000226442">
    <property type="component" value="Unassembled WGS sequence"/>
</dbReference>
<dbReference type="InterPro" id="IPR045648">
    <property type="entry name" value="CRISPR-assoc_Cas6-like_N"/>
</dbReference>
<dbReference type="CDD" id="cd21141">
    <property type="entry name" value="Cas6_III-like"/>
    <property type="match status" value="1"/>
</dbReference>
<comment type="caution">
    <text evidence="7">The sequence shown here is derived from an EMBL/GenBank/DDBJ whole genome shotgun (WGS) entry which is preliminary data.</text>
</comment>
<evidence type="ECO:0000313" key="8">
    <source>
        <dbReference type="Proteomes" id="UP000226442"/>
    </source>
</evidence>
<dbReference type="NCBIfam" id="TIGR01877">
    <property type="entry name" value="cas_cas6"/>
    <property type="match status" value="1"/>
</dbReference>
<dbReference type="GO" id="GO:0004519">
    <property type="term" value="F:endonuclease activity"/>
    <property type="evidence" value="ECO:0007669"/>
    <property type="project" value="UniProtKB-KW"/>
</dbReference>
<proteinExistence type="predicted"/>
<name>A0A2G4F0S6_9CYAN</name>
<keyword evidence="2" id="KW-0255">Endonuclease</keyword>
<dbReference type="EMBL" id="NXIB02000055">
    <property type="protein sequence ID" value="PHX55361.1"/>
    <property type="molecule type" value="Genomic_DNA"/>
</dbReference>
<organism evidence="7 8">
    <name type="scientific">Tychonema bourrellyi FEM_GT703</name>
    <dbReference type="NCBI Taxonomy" id="2040638"/>
    <lineage>
        <taxon>Bacteria</taxon>
        <taxon>Bacillati</taxon>
        <taxon>Cyanobacteriota</taxon>
        <taxon>Cyanophyceae</taxon>
        <taxon>Oscillatoriophycideae</taxon>
        <taxon>Oscillatoriales</taxon>
        <taxon>Microcoleaceae</taxon>
        <taxon>Tychonema</taxon>
    </lineage>
</organism>
<reference evidence="7" key="1">
    <citation type="submission" date="2017-10" db="EMBL/GenBank/DDBJ databases">
        <title>Draft genome sequence of the planktic cyanobacteria Tychonema bourrellyi isolated from alpine lentic freshwater.</title>
        <authorList>
            <person name="Tett A."/>
            <person name="Armanini F."/>
            <person name="Asnicar F."/>
            <person name="Boscaini A."/>
            <person name="Pasolli E."/>
            <person name="Zolfo M."/>
            <person name="Donati C."/>
            <person name="Salmaso N."/>
            <person name="Segata N."/>
        </authorList>
    </citation>
    <scope>NUCLEOTIDE SEQUENCE</scope>
    <source>
        <strain evidence="7">FEM_GT703</strain>
    </source>
</reference>
<sequence length="278" mass="31193">MPHSLVLNILPLSPISPGYLTGRHIHALFLTLVSSADRNLGNYLHESQIDKSFTLSPLQIQKPSNQKPARYLQWEHDKQIAAETPCWLRISLLDDTLFGQLTQLWLNLNPKDPWHLGPADLLITSIQGTAQSGQPWANACNYQELYDRASDCDRTLSFQFATPVAFRQGKYDMALPTRDALFNSLLHRWNKYSGIEFSDIALDAIFPSFFDISTEIIADSRSKFIGSIGGITYKIMGEVESVKIKQLNALADFALYCGVGRKTTMGMGIVRRLAINKS</sequence>
<keyword evidence="1" id="KW-0540">Nuclease</keyword>
<dbReference type="Pfam" id="PF19308">
    <property type="entry name" value="CRISPR_Cas6_N"/>
    <property type="match status" value="1"/>
</dbReference>
<protein>
    <submittedName>
        <fullName evidence="7">CRISPR-associated endoribonuclease Cas6</fullName>
    </submittedName>
</protein>
<gene>
    <name evidence="7" type="primary">cas6</name>
    <name evidence="7" type="ORF">CP500_011220</name>
</gene>
<feature type="domain" description="CRISPR-associated protein Cas6 C-terminal" evidence="5">
    <location>
        <begin position="159"/>
        <end position="269"/>
    </location>
</feature>
<dbReference type="InterPro" id="IPR010156">
    <property type="entry name" value="CRISPR-assoc_prot_Cas6"/>
</dbReference>
<dbReference type="GO" id="GO:0051607">
    <property type="term" value="P:defense response to virus"/>
    <property type="evidence" value="ECO:0007669"/>
    <property type="project" value="UniProtKB-KW"/>
</dbReference>
<evidence type="ECO:0000256" key="3">
    <source>
        <dbReference type="ARBA" id="ARBA00022801"/>
    </source>
</evidence>
<evidence type="ECO:0000256" key="2">
    <source>
        <dbReference type="ARBA" id="ARBA00022759"/>
    </source>
</evidence>
<keyword evidence="4" id="KW-0051">Antiviral defense</keyword>
<evidence type="ECO:0000313" key="7">
    <source>
        <dbReference type="EMBL" id="PHX55361.1"/>
    </source>
</evidence>
<evidence type="ECO:0000256" key="4">
    <source>
        <dbReference type="ARBA" id="ARBA00023118"/>
    </source>
</evidence>